<feature type="domain" description="STAS" evidence="6">
    <location>
        <begin position="450"/>
        <end position="565"/>
    </location>
</feature>
<dbReference type="EMBL" id="LOPU01000018">
    <property type="protein sequence ID" value="KTG09970.1"/>
    <property type="molecule type" value="Genomic_DNA"/>
</dbReference>
<protein>
    <submittedName>
        <fullName evidence="7">Sulfate transporter</fullName>
    </submittedName>
</protein>
<feature type="transmembrane region" description="Helical" evidence="5">
    <location>
        <begin position="259"/>
        <end position="284"/>
    </location>
</feature>
<evidence type="ECO:0000256" key="2">
    <source>
        <dbReference type="ARBA" id="ARBA00022692"/>
    </source>
</evidence>
<dbReference type="InterPro" id="IPR002645">
    <property type="entry name" value="STAS_dom"/>
</dbReference>
<dbReference type="InterPro" id="IPR036513">
    <property type="entry name" value="STAS_dom_sf"/>
</dbReference>
<evidence type="ECO:0000259" key="6">
    <source>
        <dbReference type="PROSITE" id="PS50801"/>
    </source>
</evidence>
<feature type="transmembrane region" description="Helical" evidence="5">
    <location>
        <begin position="36"/>
        <end position="57"/>
    </location>
</feature>
<organism evidence="7 8">
    <name type="scientific">Haloprofundus marisrubri</name>
    <dbReference type="NCBI Taxonomy" id="1514971"/>
    <lineage>
        <taxon>Archaea</taxon>
        <taxon>Methanobacteriati</taxon>
        <taxon>Methanobacteriota</taxon>
        <taxon>Stenosarchaea group</taxon>
        <taxon>Halobacteria</taxon>
        <taxon>Halobacteriales</taxon>
        <taxon>Haloferacaceae</taxon>
        <taxon>Haloprofundus</taxon>
    </lineage>
</organism>
<evidence type="ECO:0000313" key="8">
    <source>
        <dbReference type="Proteomes" id="UP000054387"/>
    </source>
</evidence>
<evidence type="ECO:0000256" key="3">
    <source>
        <dbReference type="ARBA" id="ARBA00022989"/>
    </source>
</evidence>
<keyword evidence="2 5" id="KW-0812">Transmembrane</keyword>
<keyword evidence="4 5" id="KW-0472">Membrane</keyword>
<feature type="transmembrane region" description="Helical" evidence="5">
    <location>
        <begin position="63"/>
        <end position="78"/>
    </location>
</feature>
<reference evidence="7 8" key="1">
    <citation type="submission" date="2015-12" db="EMBL/GenBank/DDBJ databases">
        <title>Haloprofundus marisrubri gen. nov., sp. nov., an extremely halophilic archaeon isolated from the Discovery deep brine-seawater interface in the Red Sea.</title>
        <authorList>
            <person name="Zhang G."/>
            <person name="Stingl U."/>
            <person name="Rashid M."/>
        </authorList>
    </citation>
    <scope>NUCLEOTIDE SEQUENCE [LARGE SCALE GENOMIC DNA]</scope>
    <source>
        <strain evidence="7 8">SB9</strain>
    </source>
</reference>
<dbReference type="Gene3D" id="3.30.750.24">
    <property type="entry name" value="STAS domain"/>
    <property type="match status" value="1"/>
</dbReference>
<dbReference type="AlphaFoldDB" id="A0A0W1RA69"/>
<feature type="transmembrane region" description="Helical" evidence="5">
    <location>
        <begin position="85"/>
        <end position="105"/>
    </location>
</feature>
<feature type="transmembrane region" description="Helical" evidence="5">
    <location>
        <begin position="338"/>
        <end position="358"/>
    </location>
</feature>
<evidence type="ECO:0000313" key="7">
    <source>
        <dbReference type="EMBL" id="KTG09970.1"/>
    </source>
</evidence>
<dbReference type="Pfam" id="PF01740">
    <property type="entry name" value="STAS"/>
    <property type="match status" value="1"/>
</dbReference>
<evidence type="ECO:0000256" key="1">
    <source>
        <dbReference type="ARBA" id="ARBA00004141"/>
    </source>
</evidence>
<dbReference type="InterPro" id="IPR011547">
    <property type="entry name" value="SLC26A/SulP_dom"/>
</dbReference>
<accession>A0A0W1RA69</accession>
<dbReference type="SUPFAM" id="SSF52091">
    <property type="entry name" value="SpoIIaa-like"/>
    <property type="match status" value="1"/>
</dbReference>
<comment type="caution">
    <text evidence="7">The sequence shown here is derived from an EMBL/GenBank/DDBJ whole genome shotgun (WGS) entry which is preliminary data.</text>
</comment>
<dbReference type="Proteomes" id="UP000054387">
    <property type="component" value="Unassembled WGS sequence"/>
</dbReference>
<evidence type="ECO:0000256" key="4">
    <source>
        <dbReference type="ARBA" id="ARBA00023136"/>
    </source>
</evidence>
<dbReference type="GO" id="GO:0016020">
    <property type="term" value="C:membrane"/>
    <property type="evidence" value="ECO:0007669"/>
    <property type="project" value="UniProtKB-SubCell"/>
</dbReference>
<feature type="transmembrane region" description="Helical" evidence="5">
    <location>
        <begin position="364"/>
        <end position="383"/>
    </location>
</feature>
<feature type="transmembrane region" description="Helical" evidence="5">
    <location>
        <begin position="137"/>
        <end position="159"/>
    </location>
</feature>
<dbReference type="STRING" id="1514971.AUR64_10165"/>
<gene>
    <name evidence="7" type="ORF">AUR64_10165</name>
</gene>
<dbReference type="NCBIfam" id="TIGR00815">
    <property type="entry name" value="sulP"/>
    <property type="match status" value="1"/>
</dbReference>
<feature type="transmembrane region" description="Helical" evidence="5">
    <location>
        <begin position="217"/>
        <end position="235"/>
    </location>
</feature>
<evidence type="ECO:0000256" key="5">
    <source>
        <dbReference type="SAM" id="Phobius"/>
    </source>
</evidence>
<dbReference type="CDD" id="cd07042">
    <property type="entry name" value="STAS_SulP_like_sulfate_transporter"/>
    <property type="match status" value="1"/>
</dbReference>
<feature type="transmembrane region" description="Helical" evidence="5">
    <location>
        <begin position="395"/>
        <end position="425"/>
    </location>
</feature>
<feature type="transmembrane region" description="Helical" evidence="5">
    <location>
        <begin position="111"/>
        <end position="130"/>
    </location>
</feature>
<dbReference type="PROSITE" id="PS50801">
    <property type="entry name" value="STAS"/>
    <property type="match status" value="1"/>
</dbReference>
<keyword evidence="3 5" id="KW-1133">Transmembrane helix</keyword>
<dbReference type="GO" id="GO:0055085">
    <property type="term" value="P:transmembrane transport"/>
    <property type="evidence" value="ECO:0007669"/>
    <property type="project" value="InterPro"/>
</dbReference>
<dbReference type="PANTHER" id="PTHR11814">
    <property type="entry name" value="SULFATE TRANSPORTER"/>
    <property type="match status" value="1"/>
</dbReference>
<keyword evidence="8" id="KW-1185">Reference proteome</keyword>
<proteinExistence type="predicted"/>
<comment type="subcellular location">
    <subcellularLocation>
        <location evidence="1">Membrane</location>
        <topology evidence="1">Multi-pass membrane protein</topology>
    </subcellularLocation>
</comment>
<feature type="transmembrane region" description="Helical" evidence="5">
    <location>
        <begin position="179"/>
        <end position="205"/>
    </location>
</feature>
<name>A0A0W1RA69_9EURY</name>
<dbReference type="OrthoDB" id="76857at2157"/>
<sequence length="571" mass="59664">MSTKRLESRIVRRLAPTLPVFEWLPQYDRGWLRADVVAGITVAAAVIPEGLAYASLANLPPETGLYAGLLAVSVYFFFGTSRQLIVGPSSALAILLASGVGAVAAGSSASYPTLVALTTLLVGLGAVLAWTLKLGFLVHFISGSVLTGFSAGAALYIMSTQLGKLFGIDGASGIFFERVWFTATHLGAANPETVVVGLSAILLLLVGERFLPRAPNALAVVALAIVVMAVTNLEARGVDIVGPIPSGLPSLTLPTVPDVATLSAILPVAAALFLLSYVEGIGVVETFARRHDYRTDANQELLADGAANLAAGLGGGFAVGGSMSRSALNDAVGGKTQLTNAVIAVVLVVVLLFLTGVFTTLPETVLAAVVIVAVTGLIDTAALRQLFRVSKSEFAIALAALVGVLAFGMLWGVFVGVVSSLLVAISRVSSPPTHELGQLAGTDHFVSIELYPAATTLPDVFVYRVEAELFYANAPTVRGDLLDRLTARDSTVELVVFDLTSSPTVDFEAAQMLEKLQTRLGSREIDLRFAGAESDVREMFETTGLSASVGGVAVEESVADVIHRWRNEKST</sequence>
<dbReference type="InterPro" id="IPR001902">
    <property type="entry name" value="SLC26A/SulP_fam"/>
</dbReference>
<dbReference type="RefSeq" id="WP_058581325.1">
    <property type="nucleotide sequence ID" value="NZ_LOPU01000018.1"/>
</dbReference>
<dbReference type="Pfam" id="PF00916">
    <property type="entry name" value="Sulfate_transp"/>
    <property type="match status" value="1"/>
</dbReference>